<dbReference type="CDD" id="cd00130">
    <property type="entry name" value="PAS"/>
    <property type="match status" value="1"/>
</dbReference>
<evidence type="ECO:0000313" key="2">
    <source>
        <dbReference type="EMBL" id="KAK9730349.1"/>
    </source>
</evidence>
<dbReference type="Pfam" id="PF13426">
    <property type="entry name" value="PAS_9"/>
    <property type="match status" value="1"/>
</dbReference>
<dbReference type="SUPFAM" id="SSF55785">
    <property type="entry name" value="PYP-like sensor domain (PAS domain)"/>
    <property type="match status" value="1"/>
</dbReference>
<dbReference type="EMBL" id="JASPKY010000148">
    <property type="protein sequence ID" value="KAK9730349.1"/>
    <property type="molecule type" value="Genomic_DNA"/>
</dbReference>
<dbReference type="Gene3D" id="3.30.450.20">
    <property type="entry name" value="PAS domain"/>
    <property type="match status" value="1"/>
</dbReference>
<organism evidence="2 3">
    <name type="scientific">Popillia japonica</name>
    <name type="common">Japanese beetle</name>
    <dbReference type="NCBI Taxonomy" id="7064"/>
    <lineage>
        <taxon>Eukaryota</taxon>
        <taxon>Metazoa</taxon>
        <taxon>Ecdysozoa</taxon>
        <taxon>Arthropoda</taxon>
        <taxon>Hexapoda</taxon>
        <taxon>Insecta</taxon>
        <taxon>Pterygota</taxon>
        <taxon>Neoptera</taxon>
        <taxon>Endopterygota</taxon>
        <taxon>Coleoptera</taxon>
        <taxon>Polyphaga</taxon>
        <taxon>Scarabaeiformia</taxon>
        <taxon>Scarabaeidae</taxon>
        <taxon>Rutelinae</taxon>
        <taxon>Popillia</taxon>
    </lineage>
</organism>
<gene>
    <name evidence="2" type="ORF">QE152_g15271</name>
</gene>
<dbReference type="InterPro" id="IPR050818">
    <property type="entry name" value="KCNH_animal-type"/>
</dbReference>
<accession>A0AAW1LA59</accession>
<dbReference type="GO" id="GO:0042391">
    <property type="term" value="P:regulation of membrane potential"/>
    <property type="evidence" value="ECO:0007669"/>
    <property type="project" value="TreeGrafter"/>
</dbReference>
<sequence>MVILHSVSDDNTIRNSNFVLGNAQVPTLYPIVYCSDGFCELTGYTRAQIMQKGCACKFLHGPETKDEHKTQIDKALESKNELKLEVIFYKKNGKRLYKHVTQMRNDK</sequence>
<keyword evidence="3" id="KW-1185">Reference proteome</keyword>
<comment type="caution">
    <text evidence="2">The sequence shown here is derived from an EMBL/GenBank/DDBJ whole genome shotgun (WGS) entry which is preliminary data.</text>
</comment>
<evidence type="ECO:0000259" key="1">
    <source>
        <dbReference type="PROSITE" id="PS50112"/>
    </source>
</evidence>
<dbReference type="PANTHER" id="PTHR10217">
    <property type="entry name" value="VOLTAGE AND LIGAND GATED POTASSIUM CHANNEL"/>
    <property type="match status" value="1"/>
</dbReference>
<dbReference type="NCBIfam" id="TIGR00229">
    <property type="entry name" value="sensory_box"/>
    <property type="match status" value="1"/>
</dbReference>
<dbReference type="PANTHER" id="PTHR10217:SF637">
    <property type="entry name" value="EAG-LIKE K[+] CHANNEL, ISOFORM A"/>
    <property type="match status" value="1"/>
</dbReference>
<name>A0AAW1LA59_POPJA</name>
<protein>
    <submittedName>
        <fullName evidence="2">PAS domain</fullName>
    </submittedName>
</protein>
<dbReference type="GO" id="GO:0005886">
    <property type="term" value="C:plasma membrane"/>
    <property type="evidence" value="ECO:0007669"/>
    <property type="project" value="TreeGrafter"/>
</dbReference>
<feature type="domain" description="PAS" evidence="1">
    <location>
        <begin position="31"/>
        <end position="79"/>
    </location>
</feature>
<dbReference type="AlphaFoldDB" id="A0AAW1LA59"/>
<proteinExistence type="predicted"/>
<reference evidence="2 3" key="1">
    <citation type="journal article" date="2024" name="BMC Genomics">
        <title>De novo assembly and annotation of Popillia japonica's genome with initial clues to its potential as an invasive pest.</title>
        <authorList>
            <person name="Cucini C."/>
            <person name="Boschi S."/>
            <person name="Funari R."/>
            <person name="Cardaioli E."/>
            <person name="Iannotti N."/>
            <person name="Marturano G."/>
            <person name="Paoli F."/>
            <person name="Bruttini M."/>
            <person name="Carapelli A."/>
            <person name="Frati F."/>
            <person name="Nardi F."/>
        </authorList>
    </citation>
    <scope>NUCLEOTIDE SEQUENCE [LARGE SCALE GENOMIC DNA]</scope>
    <source>
        <strain evidence="2">DMR45628</strain>
    </source>
</reference>
<dbReference type="InterPro" id="IPR000014">
    <property type="entry name" value="PAS"/>
</dbReference>
<dbReference type="PROSITE" id="PS50112">
    <property type="entry name" value="PAS"/>
    <property type="match status" value="1"/>
</dbReference>
<evidence type="ECO:0000313" key="3">
    <source>
        <dbReference type="Proteomes" id="UP001458880"/>
    </source>
</evidence>
<dbReference type="InterPro" id="IPR035965">
    <property type="entry name" value="PAS-like_dom_sf"/>
</dbReference>
<dbReference type="Proteomes" id="UP001458880">
    <property type="component" value="Unassembled WGS sequence"/>
</dbReference>
<dbReference type="GO" id="GO:0005249">
    <property type="term" value="F:voltage-gated potassium channel activity"/>
    <property type="evidence" value="ECO:0007669"/>
    <property type="project" value="TreeGrafter"/>
</dbReference>